<organism evidence="1 2">
    <name type="scientific">Plasmodium yoelii yoelii</name>
    <dbReference type="NCBI Taxonomy" id="73239"/>
    <lineage>
        <taxon>Eukaryota</taxon>
        <taxon>Sar</taxon>
        <taxon>Alveolata</taxon>
        <taxon>Apicomplexa</taxon>
        <taxon>Aconoidasida</taxon>
        <taxon>Haemosporida</taxon>
        <taxon>Plasmodiidae</taxon>
        <taxon>Plasmodium</taxon>
        <taxon>Plasmodium (Vinckeia)</taxon>
    </lineage>
</organism>
<dbReference type="PaxDb" id="73239-Q7RHB9"/>
<feature type="non-terminal residue" evidence="1">
    <location>
        <position position="1"/>
    </location>
</feature>
<gene>
    <name evidence="1" type="ORF">PY04070</name>
</gene>
<sequence length="15" mass="1888">YISYLFIPQNIKFKN</sequence>
<proteinExistence type="predicted"/>
<dbReference type="Proteomes" id="UP000008553">
    <property type="component" value="Unassembled WGS sequence"/>
</dbReference>
<accession>Q7RHB9</accession>
<protein>
    <submittedName>
        <fullName evidence="1">Uncharacterized protein</fullName>
    </submittedName>
</protein>
<keyword evidence="2" id="KW-1185">Reference proteome</keyword>
<name>Q7RHB9_PLAYO</name>
<comment type="caution">
    <text evidence="1">The sequence shown here is derived from an EMBL/GenBank/DDBJ whole genome shotgun (WGS) entry which is preliminary data.</text>
</comment>
<dbReference type="InParanoid" id="Q7RHB9"/>
<evidence type="ECO:0000313" key="2">
    <source>
        <dbReference type="Proteomes" id="UP000008553"/>
    </source>
</evidence>
<evidence type="ECO:0000313" key="1">
    <source>
        <dbReference type="EMBL" id="EAA15885.1"/>
    </source>
</evidence>
<reference evidence="1 2" key="1">
    <citation type="journal article" date="2002" name="Nature">
        <title>Genome sequence and comparative analysis of the model rodent malaria parasite Plasmodium yoelii yoelii.</title>
        <authorList>
            <person name="Carlton J.M."/>
            <person name="Angiuoli S.V."/>
            <person name="Suh B.B."/>
            <person name="Kooij T.W."/>
            <person name="Pertea M."/>
            <person name="Silva J.C."/>
            <person name="Ermolaeva M.D."/>
            <person name="Allen J.E."/>
            <person name="Selengut J.D."/>
            <person name="Koo H.L."/>
            <person name="Peterson J.D."/>
            <person name="Pop M."/>
            <person name="Kosack D.S."/>
            <person name="Shumway M.F."/>
            <person name="Bidwell S.L."/>
            <person name="Shallom S.J."/>
            <person name="van Aken S.E."/>
            <person name="Riedmuller S.B."/>
            <person name="Feldblyum T.V."/>
            <person name="Cho J.K."/>
            <person name="Quackenbush J."/>
            <person name="Sedegah M."/>
            <person name="Shoaibi A."/>
            <person name="Cummings L.M."/>
            <person name="Florens L."/>
            <person name="Yates J.R."/>
            <person name="Raine J.D."/>
            <person name="Sinden R.E."/>
            <person name="Harris M.A."/>
            <person name="Cunningham D.A."/>
            <person name="Preiser P.R."/>
            <person name="Bergman L.W."/>
            <person name="Vaidya A.B."/>
            <person name="van Lin L.H."/>
            <person name="Janse C.J."/>
            <person name="Waters A.P."/>
            <person name="Smith H.O."/>
            <person name="White O.R."/>
            <person name="Salzberg S.L."/>
            <person name="Venter J.C."/>
            <person name="Fraser C.M."/>
            <person name="Hoffman S.L."/>
            <person name="Gardner M.J."/>
            <person name="Carucci D.J."/>
        </authorList>
    </citation>
    <scope>NUCLEOTIDE SEQUENCE [LARGE SCALE GENOMIC DNA]</scope>
    <source>
        <strain evidence="1 2">17XNL</strain>
    </source>
</reference>
<dbReference type="EMBL" id="AABL01001219">
    <property type="protein sequence ID" value="EAA15885.1"/>
    <property type="molecule type" value="Genomic_DNA"/>
</dbReference>